<feature type="domain" description="Methyltransferase small" evidence="1">
    <location>
        <begin position="76"/>
        <end position="144"/>
    </location>
</feature>
<dbReference type="AlphaFoldDB" id="A0A7S0KGT0"/>
<dbReference type="SUPFAM" id="SSF53335">
    <property type="entry name" value="S-adenosyl-L-methionine-dependent methyltransferases"/>
    <property type="match status" value="1"/>
</dbReference>
<evidence type="ECO:0000259" key="1">
    <source>
        <dbReference type="Pfam" id="PF05175"/>
    </source>
</evidence>
<proteinExistence type="predicted"/>
<dbReference type="GO" id="GO:0008168">
    <property type="term" value="F:methyltransferase activity"/>
    <property type="evidence" value="ECO:0007669"/>
    <property type="project" value="InterPro"/>
</dbReference>
<dbReference type="Gene3D" id="3.40.50.150">
    <property type="entry name" value="Vaccinia Virus protein VP39"/>
    <property type="match status" value="1"/>
</dbReference>
<dbReference type="PANTHER" id="PTHR14614">
    <property type="entry name" value="HEPATOCELLULAR CARCINOMA-ASSOCIATED ANTIGEN"/>
    <property type="match status" value="1"/>
</dbReference>
<name>A0A7S0KGT0_9CHLO</name>
<dbReference type="InterPro" id="IPR019410">
    <property type="entry name" value="Methyltransf_16"/>
</dbReference>
<accession>A0A7S0KGT0</accession>
<gene>
    <name evidence="2" type="ORF">OMED0929_LOCUS3193</name>
</gene>
<organism evidence="2">
    <name type="scientific">Ostreococcus mediterraneus</name>
    <dbReference type="NCBI Taxonomy" id="1486918"/>
    <lineage>
        <taxon>Eukaryota</taxon>
        <taxon>Viridiplantae</taxon>
        <taxon>Chlorophyta</taxon>
        <taxon>Mamiellophyceae</taxon>
        <taxon>Mamiellales</taxon>
        <taxon>Bathycoccaceae</taxon>
        <taxon>Ostreococcus</taxon>
    </lineage>
</organism>
<reference evidence="2" key="1">
    <citation type="submission" date="2021-01" db="EMBL/GenBank/DDBJ databases">
        <authorList>
            <person name="Corre E."/>
            <person name="Pelletier E."/>
            <person name="Niang G."/>
            <person name="Scheremetjew M."/>
            <person name="Finn R."/>
            <person name="Kale V."/>
            <person name="Holt S."/>
            <person name="Cochrane G."/>
            <person name="Meng A."/>
            <person name="Brown T."/>
            <person name="Cohen L."/>
        </authorList>
    </citation>
    <scope>NUCLEOTIDE SEQUENCE</scope>
    <source>
        <strain evidence="2">Clade-D-RCC2572</strain>
    </source>
</reference>
<evidence type="ECO:0000313" key="2">
    <source>
        <dbReference type="EMBL" id="CAD8581168.1"/>
    </source>
</evidence>
<dbReference type="Pfam" id="PF05175">
    <property type="entry name" value="MTS"/>
    <property type="match status" value="1"/>
</dbReference>
<dbReference type="EMBL" id="HBEW01003809">
    <property type="protein sequence ID" value="CAD8581168.1"/>
    <property type="molecule type" value="Transcribed_RNA"/>
</dbReference>
<dbReference type="InterPro" id="IPR029063">
    <property type="entry name" value="SAM-dependent_MTases_sf"/>
</dbReference>
<dbReference type="InterPro" id="IPR007848">
    <property type="entry name" value="Small_mtfrase_dom"/>
</dbReference>
<protein>
    <recommendedName>
        <fullName evidence="1">Methyltransferase small domain-containing protein</fullName>
    </recommendedName>
</protein>
<dbReference type="PANTHER" id="PTHR14614:SF132">
    <property type="entry name" value="PROTEIN-LYSINE METHYLTRANSFERASE C42C1.13"/>
    <property type="match status" value="1"/>
</dbReference>
<sequence>MRRDATANGDRAKMSLAMDLPHPLREHVPMDMYAVDARCGRRDVRLVLPECEDAVVDVYSALGRPWDDPHWADLWHGSVALAEKIFDNPELVRGKRVIDLGCGLGLGGIAAALVGAREVVMSDREERALWCALSGCRANGIKNVREIPAQWNAPDDVDLPSVLRFDDVSDCGSSCVVSAAKVDWFEPEKAPSGFDVVLACDVLYTPDAVDAIATLVLKLFDGTNGNGAFVLADPPGRFPKNHERFMALMEDPTRIPGYVGAERQAIVSVSSTIEECLNLENKTMHVKLSNFDIVTR</sequence>